<dbReference type="GO" id="GO:0005737">
    <property type="term" value="C:cytoplasm"/>
    <property type="evidence" value="ECO:0007669"/>
    <property type="project" value="TreeGrafter"/>
</dbReference>
<feature type="compositionally biased region" description="Polar residues" evidence="4">
    <location>
        <begin position="93"/>
        <end position="109"/>
    </location>
</feature>
<dbReference type="GO" id="GO:0008094">
    <property type="term" value="F:ATP-dependent activity, acting on DNA"/>
    <property type="evidence" value="ECO:0007669"/>
    <property type="project" value="TreeGrafter"/>
</dbReference>
<evidence type="ECO:0000256" key="3">
    <source>
        <dbReference type="ARBA" id="ARBA00022840"/>
    </source>
</evidence>
<sequence>MDPAWLLDPKGARARQEREQPRIHQPAYDAHSLLNPKSASKRPASEDRGRELEQGPAGGQLSLVERLHHVQERTASPSKRVKTDNNKRVIKSAPTSSGALNLNSATNGRPAQPLPTFGPAPTPPATAAIDLTMSDDEDEIQVLKDNSSELVCIGRLKQCYIQSHTVPFNDPKKYPGNMGQQARIRVRLRRGGSKSLNILVVDPTGKEFGRIDLKTAQGLAPLIDASAVNGLRLEAVTEPRRKQPGEGPPGSALSTLIALSLQLYCPRKFTHNIGNFLRSKNLQLIDPIFDLNKHNYYNPHNGNNFQTADVARDDFQVQIPGGGSGGAPIGNYAIRSVEEIRHDVQSMFDTMISAEDLPERDQSSMIETPLMSHQKQALFFMTDKEQQWPVDIEARKDCLWKPKYLQNGQKKYVHIITGDESNILPDRPRGGILADEMGLGKTLSILSLIADAESMDAAEKFGTLAPPPLAAPLGQRLPPQQVLNSRATLLICPLSTMVNWKMQIEEHFGQTSLKWCNYHGTSRNNYSVSELADHDLILTTYHIVAQEWEKWLKPLNRIKYFRIVLDEAHTIRTSTTQQSRGVCALAAQRRWAVTGTPVQNRLDDLGALFKFLRVSPFDTSDGFTRHILTPFKNADEDIVAKLQLLVSSVTIRRVKKGLIELPRRYDNIVRLEFSTDERKLHELFEQDSARKVNAVTAGEKLGGHAYASILTAILNLRLICAHGRDLLSDEALKLTDGLTYDNPLQIEEDEHEAPALTRKAAYDMLELLRQTDTARCQYCRANVLENEDDEEDNIGSMTPCYHIICPRHEDTLRKDWTKRTEPDQRVTCQFCESRVRPTTYKLTLSEWDKAEEEQEKLKKDPKLAKKLGAYTGPHTKTKALLQDLNEHEQWSQANPTEAPIKSVVFSSWTTHLDLIQVALDNHGFRGHYTRLDGRMRREARNKALELFADDPTIKIILISIGAGGLGLNLTNANKVYVMEPQFNPQAEAQAVDRVHRLGQTREVTIKRFIMDNSFEEKMLELQEKKRALADLTMAREKTTKEQGAKQRLAQLRSLFR</sequence>
<reference evidence="7" key="1">
    <citation type="journal article" date="2020" name="Stud. Mycol.">
        <title>101 Dothideomycetes genomes: a test case for predicting lifestyles and emergence of pathogens.</title>
        <authorList>
            <person name="Haridas S."/>
            <person name="Albert R."/>
            <person name="Binder M."/>
            <person name="Bloem J."/>
            <person name="Labutti K."/>
            <person name="Salamov A."/>
            <person name="Andreopoulos B."/>
            <person name="Baker S."/>
            <person name="Barry K."/>
            <person name="Bills G."/>
            <person name="Bluhm B."/>
            <person name="Cannon C."/>
            <person name="Castanera R."/>
            <person name="Culley D."/>
            <person name="Daum C."/>
            <person name="Ezra D."/>
            <person name="Gonzalez J."/>
            <person name="Henrissat B."/>
            <person name="Kuo A."/>
            <person name="Liang C."/>
            <person name="Lipzen A."/>
            <person name="Lutzoni F."/>
            <person name="Magnuson J."/>
            <person name="Mondo S."/>
            <person name="Nolan M."/>
            <person name="Ohm R."/>
            <person name="Pangilinan J."/>
            <person name="Park H.-J."/>
            <person name="Ramirez L."/>
            <person name="Alfaro M."/>
            <person name="Sun H."/>
            <person name="Tritt A."/>
            <person name="Yoshinaga Y."/>
            <person name="Zwiers L.-H."/>
            <person name="Turgeon B."/>
            <person name="Goodwin S."/>
            <person name="Spatafora J."/>
            <person name="Crous P."/>
            <person name="Grigoriev I."/>
        </authorList>
    </citation>
    <scope>NUCLEOTIDE SEQUENCE</scope>
    <source>
        <strain evidence="7">CBS 123094</strain>
    </source>
</reference>
<evidence type="ECO:0000256" key="4">
    <source>
        <dbReference type="SAM" id="MobiDB-lite"/>
    </source>
</evidence>
<dbReference type="PROSITE" id="PS51194">
    <property type="entry name" value="HELICASE_CTER"/>
    <property type="match status" value="1"/>
</dbReference>
<keyword evidence="2" id="KW-0378">Hydrolase</keyword>
<feature type="compositionally biased region" description="Pro residues" evidence="4">
    <location>
        <begin position="112"/>
        <end position="124"/>
    </location>
</feature>
<dbReference type="Pfam" id="PF00271">
    <property type="entry name" value="Helicase_C"/>
    <property type="match status" value="1"/>
</dbReference>
<feature type="domain" description="Helicase C-terminal" evidence="6">
    <location>
        <begin position="879"/>
        <end position="1039"/>
    </location>
</feature>
<dbReference type="SMART" id="SM00487">
    <property type="entry name" value="DEXDc"/>
    <property type="match status" value="1"/>
</dbReference>
<protein>
    <recommendedName>
        <fullName evidence="9">SNF2 family helicase/ATPase-like protein</fullName>
    </recommendedName>
</protein>
<dbReference type="Gene3D" id="3.40.50.10810">
    <property type="entry name" value="Tandem AAA-ATPase domain"/>
    <property type="match status" value="1"/>
</dbReference>
<dbReference type="EMBL" id="ML977623">
    <property type="protein sequence ID" value="KAF1996594.1"/>
    <property type="molecule type" value="Genomic_DNA"/>
</dbReference>
<dbReference type="Pfam" id="PF00176">
    <property type="entry name" value="SNF2-rel_dom"/>
    <property type="match status" value="1"/>
</dbReference>
<dbReference type="CDD" id="cd18793">
    <property type="entry name" value="SF2_C_SNF"/>
    <property type="match status" value="1"/>
</dbReference>
<dbReference type="GO" id="GO:0005634">
    <property type="term" value="C:nucleus"/>
    <property type="evidence" value="ECO:0007669"/>
    <property type="project" value="TreeGrafter"/>
</dbReference>
<dbReference type="InterPro" id="IPR049730">
    <property type="entry name" value="SNF2/RAD54-like_C"/>
</dbReference>
<keyword evidence="8" id="KW-1185">Reference proteome</keyword>
<feature type="domain" description="Helicase ATP-binding" evidence="5">
    <location>
        <begin position="422"/>
        <end position="615"/>
    </location>
</feature>
<dbReference type="InterPro" id="IPR038718">
    <property type="entry name" value="SNF2-like_sf"/>
</dbReference>
<evidence type="ECO:0000259" key="6">
    <source>
        <dbReference type="PROSITE" id="PS51194"/>
    </source>
</evidence>
<dbReference type="InterPro" id="IPR001650">
    <property type="entry name" value="Helicase_C-like"/>
</dbReference>
<dbReference type="GO" id="GO:0000724">
    <property type="term" value="P:double-strand break repair via homologous recombination"/>
    <property type="evidence" value="ECO:0007669"/>
    <property type="project" value="TreeGrafter"/>
</dbReference>
<evidence type="ECO:0000256" key="2">
    <source>
        <dbReference type="ARBA" id="ARBA00022801"/>
    </source>
</evidence>
<evidence type="ECO:0000259" key="5">
    <source>
        <dbReference type="PROSITE" id="PS51192"/>
    </source>
</evidence>
<dbReference type="SMART" id="SM00490">
    <property type="entry name" value="HELICc"/>
    <property type="match status" value="1"/>
</dbReference>
<keyword evidence="3" id="KW-0067">ATP-binding</keyword>
<dbReference type="InterPro" id="IPR027417">
    <property type="entry name" value="P-loop_NTPase"/>
</dbReference>
<dbReference type="CDD" id="cd18008">
    <property type="entry name" value="DEXDc_SHPRH-like"/>
    <property type="match status" value="1"/>
</dbReference>
<dbReference type="Gene3D" id="3.40.50.300">
    <property type="entry name" value="P-loop containing nucleotide triphosphate hydrolases"/>
    <property type="match status" value="1"/>
</dbReference>
<evidence type="ECO:0008006" key="9">
    <source>
        <dbReference type="Google" id="ProtNLM"/>
    </source>
</evidence>
<dbReference type="SUPFAM" id="SSF52540">
    <property type="entry name" value="P-loop containing nucleoside triphosphate hydrolases"/>
    <property type="match status" value="2"/>
</dbReference>
<feature type="compositionally biased region" description="Basic and acidic residues" evidence="4">
    <location>
        <begin position="43"/>
        <end position="53"/>
    </location>
</feature>
<dbReference type="InterPro" id="IPR014001">
    <property type="entry name" value="Helicase_ATP-bd"/>
</dbReference>
<proteinExistence type="predicted"/>
<dbReference type="PROSITE" id="PS51192">
    <property type="entry name" value="HELICASE_ATP_BIND_1"/>
    <property type="match status" value="1"/>
</dbReference>
<keyword evidence="1" id="KW-0547">Nucleotide-binding</keyword>
<evidence type="ECO:0000313" key="7">
    <source>
        <dbReference type="EMBL" id="KAF1996594.1"/>
    </source>
</evidence>
<organism evidence="7 8">
    <name type="scientific">Amniculicola lignicola CBS 123094</name>
    <dbReference type="NCBI Taxonomy" id="1392246"/>
    <lineage>
        <taxon>Eukaryota</taxon>
        <taxon>Fungi</taxon>
        <taxon>Dikarya</taxon>
        <taxon>Ascomycota</taxon>
        <taxon>Pezizomycotina</taxon>
        <taxon>Dothideomycetes</taxon>
        <taxon>Pleosporomycetidae</taxon>
        <taxon>Pleosporales</taxon>
        <taxon>Amniculicolaceae</taxon>
        <taxon>Amniculicola</taxon>
    </lineage>
</organism>
<dbReference type="GO" id="GO:0005524">
    <property type="term" value="F:ATP binding"/>
    <property type="evidence" value="ECO:0007669"/>
    <property type="project" value="UniProtKB-KW"/>
</dbReference>
<evidence type="ECO:0000313" key="8">
    <source>
        <dbReference type="Proteomes" id="UP000799779"/>
    </source>
</evidence>
<dbReference type="PANTHER" id="PTHR45626">
    <property type="entry name" value="TRANSCRIPTION TERMINATION FACTOR 2-RELATED"/>
    <property type="match status" value="1"/>
</dbReference>
<dbReference type="InterPro" id="IPR050628">
    <property type="entry name" value="SNF2_RAD54_helicase_TF"/>
</dbReference>
<dbReference type="PANTHER" id="PTHR45626:SF16">
    <property type="entry name" value="ATP-DEPENDENT HELICASE ULS1"/>
    <property type="match status" value="1"/>
</dbReference>
<evidence type="ECO:0000256" key="1">
    <source>
        <dbReference type="ARBA" id="ARBA00022741"/>
    </source>
</evidence>
<accession>A0A6A5W6S2</accession>
<name>A0A6A5W6S2_9PLEO</name>
<feature type="region of interest" description="Disordered" evidence="4">
    <location>
        <begin position="1"/>
        <end position="126"/>
    </location>
</feature>
<feature type="compositionally biased region" description="Basic and acidic residues" evidence="4">
    <location>
        <begin position="10"/>
        <end position="22"/>
    </location>
</feature>
<dbReference type="OrthoDB" id="448448at2759"/>
<dbReference type="Proteomes" id="UP000799779">
    <property type="component" value="Unassembled WGS sequence"/>
</dbReference>
<dbReference type="InterPro" id="IPR000330">
    <property type="entry name" value="SNF2_N"/>
</dbReference>
<dbReference type="GO" id="GO:0016787">
    <property type="term" value="F:hydrolase activity"/>
    <property type="evidence" value="ECO:0007669"/>
    <property type="project" value="UniProtKB-KW"/>
</dbReference>
<gene>
    <name evidence="7" type="ORF">P154DRAFT_556182</name>
</gene>
<dbReference type="AlphaFoldDB" id="A0A6A5W6S2"/>